<dbReference type="Gene3D" id="1.25.40.10">
    <property type="entry name" value="Tetratricopeptide repeat domain"/>
    <property type="match status" value="2"/>
</dbReference>
<organism evidence="4">
    <name type="scientific">hydrocarbon metagenome</name>
    <dbReference type="NCBI Taxonomy" id="938273"/>
    <lineage>
        <taxon>unclassified sequences</taxon>
        <taxon>metagenomes</taxon>
        <taxon>ecological metagenomes</taxon>
    </lineage>
</organism>
<keyword evidence="1" id="KW-0677">Repeat</keyword>
<protein>
    <submittedName>
        <fullName evidence="4">Tpr domain protein</fullName>
    </submittedName>
</protein>
<dbReference type="GO" id="GO:0072380">
    <property type="term" value="C:TRC complex"/>
    <property type="evidence" value="ECO:0007669"/>
    <property type="project" value="TreeGrafter"/>
</dbReference>
<evidence type="ECO:0000256" key="3">
    <source>
        <dbReference type="SAM" id="Phobius"/>
    </source>
</evidence>
<dbReference type="SUPFAM" id="SSF48452">
    <property type="entry name" value="TPR-like"/>
    <property type="match status" value="1"/>
</dbReference>
<dbReference type="InterPro" id="IPR019734">
    <property type="entry name" value="TPR_rpt"/>
</dbReference>
<proteinExistence type="predicted"/>
<sequence length="264" mass="27382">MLVIAICSLSLVLPASGVVSIAASQGTWPASADMAEELKTAGFEAISEQNWTGLSSIASKGLSLDPGDPVLSAMKGYALRKLGDSAAALPFDTRAIEIEPNAVRYANRGVTYLALGNYAAALDDGQESAALEPHYATAYALMAQAFLGLGNIAAAEGSIQQALAIDPASAHHWHVQGLVALAARNCTLAGSSLERSIALDPDYSLPWPGMPDASADLELARVRCRTDIPPPGPQGYVGMSMKTPLGAVIAVLGILGAFLLARRR</sequence>
<name>A0A0W8F0I7_9ZZZZ</name>
<keyword evidence="3" id="KW-1133">Transmembrane helix</keyword>
<dbReference type="InterPro" id="IPR047150">
    <property type="entry name" value="SGT"/>
</dbReference>
<keyword evidence="3" id="KW-0812">Transmembrane</keyword>
<evidence type="ECO:0000256" key="2">
    <source>
        <dbReference type="ARBA" id="ARBA00022803"/>
    </source>
</evidence>
<comment type="caution">
    <text evidence="4">The sequence shown here is derived from an EMBL/GenBank/DDBJ whole genome shotgun (WGS) entry which is preliminary data.</text>
</comment>
<gene>
    <name evidence="4" type="ORF">ASZ90_016026</name>
</gene>
<accession>A0A0W8F0I7</accession>
<dbReference type="PANTHER" id="PTHR45831">
    <property type="entry name" value="LD24721P"/>
    <property type="match status" value="1"/>
</dbReference>
<dbReference type="PROSITE" id="PS50005">
    <property type="entry name" value="TPR"/>
    <property type="match status" value="2"/>
</dbReference>
<feature type="transmembrane region" description="Helical" evidence="3">
    <location>
        <begin position="243"/>
        <end position="261"/>
    </location>
</feature>
<evidence type="ECO:0000313" key="4">
    <source>
        <dbReference type="EMBL" id="KUG14333.1"/>
    </source>
</evidence>
<dbReference type="Pfam" id="PF14559">
    <property type="entry name" value="TPR_19"/>
    <property type="match status" value="1"/>
</dbReference>
<keyword evidence="3" id="KW-0472">Membrane</keyword>
<dbReference type="GO" id="GO:0060090">
    <property type="term" value="F:molecular adaptor activity"/>
    <property type="evidence" value="ECO:0007669"/>
    <property type="project" value="TreeGrafter"/>
</dbReference>
<dbReference type="GO" id="GO:0006620">
    <property type="term" value="P:post-translational protein targeting to endoplasmic reticulum membrane"/>
    <property type="evidence" value="ECO:0007669"/>
    <property type="project" value="TreeGrafter"/>
</dbReference>
<dbReference type="EMBL" id="LNQE01001670">
    <property type="protein sequence ID" value="KUG14333.1"/>
    <property type="molecule type" value="Genomic_DNA"/>
</dbReference>
<dbReference type="SMART" id="SM00028">
    <property type="entry name" value="TPR"/>
    <property type="match status" value="3"/>
</dbReference>
<dbReference type="PANTHER" id="PTHR45831:SF2">
    <property type="entry name" value="LD24721P"/>
    <property type="match status" value="1"/>
</dbReference>
<dbReference type="GO" id="GO:0016020">
    <property type="term" value="C:membrane"/>
    <property type="evidence" value="ECO:0007669"/>
    <property type="project" value="TreeGrafter"/>
</dbReference>
<dbReference type="AlphaFoldDB" id="A0A0W8F0I7"/>
<dbReference type="InterPro" id="IPR011990">
    <property type="entry name" value="TPR-like_helical_dom_sf"/>
</dbReference>
<reference evidence="4" key="1">
    <citation type="journal article" date="2015" name="Proc. Natl. Acad. Sci. U.S.A.">
        <title>Networks of energetic and metabolic interactions define dynamics in microbial communities.</title>
        <authorList>
            <person name="Embree M."/>
            <person name="Liu J.K."/>
            <person name="Al-Bassam M.M."/>
            <person name="Zengler K."/>
        </authorList>
    </citation>
    <scope>NUCLEOTIDE SEQUENCE</scope>
</reference>
<keyword evidence="2" id="KW-0802">TPR repeat</keyword>
<evidence type="ECO:0000256" key="1">
    <source>
        <dbReference type="ARBA" id="ARBA00022737"/>
    </source>
</evidence>